<proteinExistence type="predicted"/>
<protein>
    <submittedName>
        <fullName evidence="1">Uncharacterized protein</fullName>
    </submittedName>
</protein>
<evidence type="ECO:0000313" key="2">
    <source>
        <dbReference type="Proteomes" id="UP001160148"/>
    </source>
</evidence>
<name>A0AAV0Y853_9HEMI</name>
<keyword evidence="2" id="KW-1185">Reference proteome</keyword>
<dbReference type="EMBL" id="CARXXK010001650">
    <property type="protein sequence ID" value="CAI6377134.1"/>
    <property type="molecule type" value="Genomic_DNA"/>
</dbReference>
<sequence>MSDYTPNGSYLNIQQSCSASLGLHETFDDDLFTSTPVSGSTVSGVLDYNYPVEDLPRMQQLFDSWGLKCVYQTCVDQLIDMTTLSRMKSEQVYRLLNNFPYGIIFKFEEEPEQWQKNMNILNNCQNTNSNEMSLNKSNAETLPKPHKSCHNLRVDEVLTSSTQGSLILDYFKTHNKLNDGIRATLVDILIAQVLSQQIPMSVSLAESLANQIVAMFKTEVKDTYFMKIGCNKNPKGKLYSKYYNSVRNMKNTGLIPTTIIKNKIITDKTQKNGWFEKEFVSESEIDSILDVLKYNDTTFPELESNWKATVNYRLNDIKNSGSTTDILKNWKQYKVPYGHKLIDIDYNVLFPNNINIYQDFKDKSDKVFKLFDEKIKDLNSRKILDTLKNTNEMNINDIKIYN</sequence>
<gene>
    <name evidence="1" type="ORF">MEUPH1_LOCUS30436</name>
</gene>
<accession>A0AAV0Y853</accession>
<reference evidence="1 2" key="1">
    <citation type="submission" date="2023-01" db="EMBL/GenBank/DDBJ databases">
        <authorList>
            <person name="Whitehead M."/>
        </authorList>
    </citation>
    <scope>NUCLEOTIDE SEQUENCE [LARGE SCALE GENOMIC DNA]</scope>
</reference>
<dbReference type="AlphaFoldDB" id="A0AAV0Y853"/>
<evidence type="ECO:0000313" key="1">
    <source>
        <dbReference type="EMBL" id="CAI6377134.1"/>
    </source>
</evidence>
<dbReference type="Proteomes" id="UP001160148">
    <property type="component" value="Unassembled WGS sequence"/>
</dbReference>
<comment type="caution">
    <text evidence="1">The sequence shown here is derived from an EMBL/GenBank/DDBJ whole genome shotgun (WGS) entry which is preliminary data.</text>
</comment>
<organism evidence="1 2">
    <name type="scientific">Macrosiphum euphorbiae</name>
    <name type="common">potato aphid</name>
    <dbReference type="NCBI Taxonomy" id="13131"/>
    <lineage>
        <taxon>Eukaryota</taxon>
        <taxon>Metazoa</taxon>
        <taxon>Ecdysozoa</taxon>
        <taxon>Arthropoda</taxon>
        <taxon>Hexapoda</taxon>
        <taxon>Insecta</taxon>
        <taxon>Pterygota</taxon>
        <taxon>Neoptera</taxon>
        <taxon>Paraneoptera</taxon>
        <taxon>Hemiptera</taxon>
        <taxon>Sternorrhyncha</taxon>
        <taxon>Aphidomorpha</taxon>
        <taxon>Aphidoidea</taxon>
        <taxon>Aphididae</taxon>
        <taxon>Macrosiphini</taxon>
        <taxon>Macrosiphum</taxon>
    </lineage>
</organism>